<evidence type="ECO:0000313" key="10">
    <source>
        <dbReference type="Proteomes" id="UP000245771"/>
    </source>
</evidence>
<dbReference type="EMBL" id="KZ819603">
    <property type="protein sequence ID" value="PWN34689.1"/>
    <property type="molecule type" value="Genomic_DNA"/>
</dbReference>
<evidence type="ECO:0000256" key="7">
    <source>
        <dbReference type="PROSITE-ProRule" id="PRU00472"/>
    </source>
</evidence>
<dbReference type="GO" id="GO:0003676">
    <property type="term" value="F:nucleic acid binding"/>
    <property type="evidence" value="ECO:0007669"/>
    <property type="project" value="InterPro"/>
</dbReference>
<dbReference type="Proteomes" id="UP000245771">
    <property type="component" value="Unassembled WGS sequence"/>
</dbReference>
<dbReference type="InParanoid" id="A0A316VAN3"/>
<sequence length="96" mass="11251">MTLMNSCRTCPYAEPARNVMVYRNDLMSVSKEQAGVIDQLMKDPTLPRSREHSCPKCGNNESVFFQDQSKRTFNRMIYFFVCTQCNYCFKDDNIKI</sequence>
<dbReference type="PROSITE" id="PS51133">
    <property type="entry name" value="ZF_TFIIS_2"/>
    <property type="match status" value="1"/>
</dbReference>
<keyword evidence="10" id="KW-1185">Reference proteome</keyword>
<dbReference type="PANTHER" id="PTHR11239:SF1">
    <property type="entry name" value="DNA-DIRECTED RNA POLYMERASE II SUBUNIT RPB9"/>
    <property type="match status" value="1"/>
</dbReference>
<organism evidence="9 10">
    <name type="scientific">Meira miltonrushii</name>
    <dbReference type="NCBI Taxonomy" id="1280837"/>
    <lineage>
        <taxon>Eukaryota</taxon>
        <taxon>Fungi</taxon>
        <taxon>Dikarya</taxon>
        <taxon>Basidiomycota</taxon>
        <taxon>Ustilaginomycotina</taxon>
        <taxon>Exobasidiomycetes</taxon>
        <taxon>Exobasidiales</taxon>
        <taxon>Brachybasidiaceae</taxon>
        <taxon>Meira</taxon>
    </lineage>
</organism>
<dbReference type="SUPFAM" id="SSF57783">
    <property type="entry name" value="Zinc beta-ribbon"/>
    <property type="match status" value="1"/>
</dbReference>
<dbReference type="OrthoDB" id="282270at2759"/>
<keyword evidence="3" id="KW-0479">Metal-binding</keyword>
<accession>A0A316VAN3</accession>
<dbReference type="InterPro" id="IPR012164">
    <property type="entry name" value="Rpa12/Rpb9/Rpc10/TFS"/>
</dbReference>
<dbReference type="GeneID" id="37020341"/>
<evidence type="ECO:0000259" key="8">
    <source>
        <dbReference type="PROSITE" id="PS51133"/>
    </source>
</evidence>
<dbReference type="STRING" id="1280837.A0A316VAN3"/>
<keyword evidence="4 7" id="KW-0863">Zinc-finger</keyword>
<dbReference type="Pfam" id="PF01096">
    <property type="entry name" value="Zn_ribbon_TFIIS"/>
    <property type="match status" value="1"/>
</dbReference>
<gene>
    <name evidence="9" type="ORF">FA14DRAFT_160187</name>
</gene>
<evidence type="ECO:0000256" key="1">
    <source>
        <dbReference type="ARBA" id="ARBA00011730"/>
    </source>
</evidence>
<dbReference type="GO" id="GO:0008270">
    <property type="term" value="F:zinc ion binding"/>
    <property type="evidence" value="ECO:0007669"/>
    <property type="project" value="UniProtKB-KW"/>
</dbReference>
<protein>
    <recommendedName>
        <fullName evidence="2">DNA-directed RNA polymerase II subunit RPB9</fullName>
    </recommendedName>
    <alternativeName>
        <fullName evidence="6">DNA-directed RNA polymerase II subunit 9</fullName>
    </alternativeName>
</protein>
<evidence type="ECO:0000256" key="3">
    <source>
        <dbReference type="ARBA" id="ARBA00022723"/>
    </source>
</evidence>
<proteinExistence type="predicted"/>
<keyword evidence="5" id="KW-0862">Zinc</keyword>
<dbReference type="GO" id="GO:0005665">
    <property type="term" value="C:RNA polymerase II, core complex"/>
    <property type="evidence" value="ECO:0007669"/>
    <property type="project" value="TreeGrafter"/>
</dbReference>
<dbReference type="GO" id="GO:0006283">
    <property type="term" value="P:transcription-coupled nucleotide-excision repair"/>
    <property type="evidence" value="ECO:0007669"/>
    <property type="project" value="TreeGrafter"/>
</dbReference>
<dbReference type="GO" id="GO:0001193">
    <property type="term" value="P:maintenance of transcriptional fidelity during transcription elongation by RNA polymerase II"/>
    <property type="evidence" value="ECO:0007669"/>
    <property type="project" value="TreeGrafter"/>
</dbReference>
<dbReference type="AlphaFoldDB" id="A0A316VAN3"/>
<dbReference type="RefSeq" id="XP_025354991.1">
    <property type="nucleotide sequence ID" value="XM_025498560.1"/>
</dbReference>
<dbReference type="GO" id="GO:0003899">
    <property type="term" value="F:DNA-directed RNA polymerase activity"/>
    <property type="evidence" value="ECO:0007669"/>
    <property type="project" value="InterPro"/>
</dbReference>
<comment type="subunit">
    <text evidence="1">Component of the RNA polymerase II (Pol II) complex consisting of 12 subunits.</text>
</comment>
<name>A0A316VAN3_9BASI</name>
<dbReference type="GO" id="GO:0006367">
    <property type="term" value="P:transcription initiation at RNA polymerase II promoter"/>
    <property type="evidence" value="ECO:0007669"/>
    <property type="project" value="TreeGrafter"/>
</dbReference>
<reference evidence="9 10" key="1">
    <citation type="journal article" date="2018" name="Mol. Biol. Evol.">
        <title>Broad Genomic Sampling Reveals a Smut Pathogenic Ancestry of the Fungal Clade Ustilaginomycotina.</title>
        <authorList>
            <person name="Kijpornyongpan T."/>
            <person name="Mondo S.J."/>
            <person name="Barry K."/>
            <person name="Sandor L."/>
            <person name="Lee J."/>
            <person name="Lipzen A."/>
            <person name="Pangilinan J."/>
            <person name="LaButti K."/>
            <person name="Hainaut M."/>
            <person name="Henrissat B."/>
            <person name="Grigoriev I.V."/>
            <person name="Spatafora J.W."/>
            <person name="Aime M.C."/>
        </authorList>
    </citation>
    <scope>NUCLEOTIDE SEQUENCE [LARGE SCALE GENOMIC DNA]</scope>
    <source>
        <strain evidence="9 10">MCA 3882</strain>
    </source>
</reference>
<dbReference type="InterPro" id="IPR034012">
    <property type="entry name" value="Zn_ribbon_RPB9_C"/>
</dbReference>
<dbReference type="PANTHER" id="PTHR11239">
    <property type="entry name" value="DNA-DIRECTED RNA POLYMERASE"/>
    <property type="match status" value="1"/>
</dbReference>
<evidence type="ECO:0000313" key="9">
    <source>
        <dbReference type="EMBL" id="PWN34689.1"/>
    </source>
</evidence>
<evidence type="ECO:0000256" key="4">
    <source>
        <dbReference type="ARBA" id="ARBA00022771"/>
    </source>
</evidence>
<dbReference type="FunCoup" id="A0A316VAN3">
    <property type="interactions" value="214"/>
</dbReference>
<dbReference type="InterPro" id="IPR001222">
    <property type="entry name" value="Znf_TFIIS"/>
</dbReference>
<feature type="domain" description="TFIIS-type" evidence="8">
    <location>
        <begin position="50"/>
        <end position="90"/>
    </location>
</feature>
<evidence type="ECO:0000256" key="5">
    <source>
        <dbReference type="ARBA" id="ARBA00022833"/>
    </source>
</evidence>
<evidence type="ECO:0000256" key="2">
    <source>
        <dbReference type="ARBA" id="ARBA00015926"/>
    </source>
</evidence>
<dbReference type="Gene3D" id="2.20.25.10">
    <property type="match status" value="1"/>
</dbReference>
<dbReference type="SMART" id="SM00440">
    <property type="entry name" value="ZnF_C2C2"/>
    <property type="match status" value="1"/>
</dbReference>
<dbReference type="CDD" id="cd10508">
    <property type="entry name" value="Zn-ribbon_RPB9"/>
    <property type="match status" value="1"/>
</dbReference>
<evidence type="ECO:0000256" key="6">
    <source>
        <dbReference type="ARBA" id="ARBA00042129"/>
    </source>
</evidence>